<proteinExistence type="predicted"/>
<evidence type="ECO:0000313" key="1">
    <source>
        <dbReference type="EMBL" id="PWV74416.1"/>
    </source>
</evidence>
<dbReference type="AlphaFoldDB" id="A0A317NGA0"/>
<accession>A0A317NGA0</accession>
<dbReference type="Proteomes" id="UP000246410">
    <property type="component" value="Unassembled WGS sequence"/>
</dbReference>
<dbReference type="EMBL" id="QGTL01000006">
    <property type="protein sequence ID" value="PWV74416.1"/>
    <property type="molecule type" value="Genomic_DNA"/>
</dbReference>
<organism evidence="1 2">
    <name type="scientific">Nocardia neocaledoniensis</name>
    <dbReference type="NCBI Taxonomy" id="236511"/>
    <lineage>
        <taxon>Bacteria</taxon>
        <taxon>Bacillati</taxon>
        <taxon>Actinomycetota</taxon>
        <taxon>Actinomycetes</taxon>
        <taxon>Mycobacteriales</taxon>
        <taxon>Nocardiaceae</taxon>
        <taxon>Nocardia</taxon>
    </lineage>
</organism>
<sequence length="65" mass="6895">MRGHRSRSGVSSTAAVVFSSGLLTRSSVLYMFATLCPGPDISQGVVLVVSEAARESLHEHFVVFG</sequence>
<protein>
    <submittedName>
        <fullName evidence="1">Uncharacterized protein</fullName>
    </submittedName>
</protein>
<comment type="caution">
    <text evidence="1">The sequence shown here is derived from an EMBL/GenBank/DDBJ whole genome shotgun (WGS) entry which is preliminary data.</text>
</comment>
<gene>
    <name evidence="1" type="ORF">DFR69_106227</name>
</gene>
<reference evidence="1 2" key="1">
    <citation type="submission" date="2018-05" db="EMBL/GenBank/DDBJ databases">
        <title>Genomic Encyclopedia of Type Strains, Phase IV (KMG-IV): sequencing the most valuable type-strain genomes for metagenomic binning, comparative biology and taxonomic classification.</title>
        <authorList>
            <person name="Goeker M."/>
        </authorList>
    </citation>
    <scope>NUCLEOTIDE SEQUENCE [LARGE SCALE GENOMIC DNA]</scope>
    <source>
        <strain evidence="1 2">DSM 44717</strain>
    </source>
</reference>
<name>A0A317NGA0_9NOCA</name>
<evidence type="ECO:0000313" key="2">
    <source>
        <dbReference type="Proteomes" id="UP000246410"/>
    </source>
</evidence>
<keyword evidence="2" id="KW-1185">Reference proteome</keyword>